<evidence type="ECO:0000256" key="7">
    <source>
        <dbReference type="ARBA" id="ARBA00023277"/>
    </source>
</evidence>
<sequence>MRAVDIRPWCELLVVLLCLNVFRGVTAGLSDSCTGRCDVLQPGADCQCISWCRQMGDCCSDYDSCHSARASALETTVQWPSREREETTPATSAPATTWAPATTQAPATTRAPATTTEEETFLHYMPDTTVTTLTITSTLPPTTTPTTLTSFFSHRDDYGHQNYGDGNAHRDEHKHHHDHRDDADHDHDRDVDITHPLNYCHINIKDPLSDRNVDIGNSLSDRNVDNVHRFSDRNIDISHPLNSNHIYDIDDDVINNFIYDDIVNHVFNYDIFNYDVVKPAAKPSSQVASFANLVVSGENCQMGLEETKVEVEVGGTTRSALLSLPSAVFAGKLPLWLVFHGTDGQATDFLRYSGLDDFSRTNHVALVVPQALPNSDFYGQSQFNVGLHSQREDRQGVHDVELTRAVLEQVMRLPCIDVQRIHCTGYSNGARFCIRLASELPGLIASVAPISGLRYPSPNNASRAIPILAFHGDADPVNPWGGHGLGYWQSSVPASLQRWARFNRCSLADWPPSFREHQGFAVASYEGCQDDATVKLIRLHGAGHQWPNAASEIPNLGKVARIDANRLIYDFFDKHRLPDEWSILQLKMQAAGAVSVEQSSPRFGALLWAGIAALGPLLFWILMARRRSECCRDTPRSELGPLLLADVGSPSHAALLP</sequence>
<name>A0A1Q9DEI1_SYMMI</name>
<evidence type="ECO:0000313" key="13">
    <source>
        <dbReference type="EMBL" id="OLP93552.1"/>
    </source>
</evidence>
<keyword evidence="10" id="KW-1133">Transmembrane helix</keyword>
<keyword evidence="6" id="KW-1015">Disulfide bond</keyword>
<feature type="region of interest" description="Disordered" evidence="9">
    <location>
        <begin position="76"/>
        <end position="111"/>
    </location>
</feature>
<keyword evidence="7" id="KW-0119">Carbohydrate metabolism</keyword>
<dbReference type="AlphaFoldDB" id="A0A1Q9DEI1"/>
<keyword evidence="10" id="KW-0812">Transmembrane</keyword>
<evidence type="ECO:0000256" key="9">
    <source>
        <dbReference type="SAM" id="MobiDB-lite"/>
    </source>
</evidence>
<keyword evidence="14" id="KW-1185">Reference proteome</keyword>
<accession>A0A1Q9DEI1</accession>
<dbReference type="InterPro" id="IPR036024">
    <property type="entry name" value="Somatomedin_B-like_dom_sf"/>
</dbReference>
<dbReference type="GO" id="GO:0005576">
    <property type="term" value="C:extracellular region"/>
    <property type="evidence" value="ECO:0007669"/>
    <property type="project" value="UniProtKB-SubCell"/>
</dbReference>
<reference evidence="13 14" key="1">
    <citation type="submission" date="2016-02" db="EMBL/GenBank/DDBJ databases">
        <title>Genome analysis of coral dinoflagellate symbionts highlights evolutionary adaptations to a symbiotic lifestyle.</title>
        <authorList>
            <person name="Aranda M."/>
            <person name="Li Y."/>
            <person name="Liew Y.J."/>
            <person name="Baumgarten S."/>
            <person name="Simakov O."/>
            <person name="Wilson M."/>
            <person name="Piel J."/>
            <person name="Ashoor H."/>
            <person name="Bougouffa S."/>
            <person name="Bajic V.B."/>
            <person name="Ryu T."/>
            <person name="Ravasi T."/>
            <person name="Bayer T."/>
            <person name="Micklem G."/>
            <person name="Kim H."/>
            <person name="Bhak J."/>
            <person name="Lajeunesse T.C."/>
            <person name="Voolstra C.R."/>
        </authorList>
    </citation>
    <scope>NUCLEOTIDE SEQUENCE [LARGE SCALE GENOMIC DNA]</scope>
    <source>
        <strain evidence="13 14">CCMP2467</strain>
    </source>
</reference>
<dbReference type="SUPFAM" id="SSF53474">
    <property type="entry name" value="alpha/beta-Hydrolases"/>
    <property type="match status" value="1"/>
</dbReference>
<keyword evidence="8" id="KW-0624">Polysaccharide degradation</keyword>
<keyword evidence="2" id="KW-0964">Secreted</keyword>
<dbReference type="InterPro" id="IPR043595">
    <property type="entry name" value="FaeB/C/D"/>
</dbReference>
<dbReference type="InterPro" id="IPR029058">
    <property type="entry name" value="AB_hydrolase_fold"/>
</dbReference>
<keyword evidence="5" id="KW-0378">Hydrolase</keyword>
<evidence type="ECO:0000256" key="11">
    <source>
        <dbReference type="SAM" id="SignalP"/>
    </source>
</evidence>
<evidence type="ECO:0000256" key="3">
    <source>
        <dbReference type="ARBA" id="ARBA00022651"/>
    </source>
</evidence>
<evidence type="ECO:0000256" key="4">
    <source>
        <dbReference type="ARBA" id="ARBA00022729"/>
    </source>
</evidence>
<evidence type="ECO:0000313" key="14">
    <source>
        <dbReference type="Proteomes" id="UP000186817"/>
    </source>
</evidence>
<dbReference type="Gene3D" id="3.40.50.1820">
    <property type="entry name" value="alpha/beta hydrolase"/>
    <property type="match status" value="1"/>
</dbReference>
<dbReference type="PROSITE" id="PS50958">
    <property type="entry name" value="SMB_2"/>
    <property type="match status" value="1"/>
</dbReference>
<feature type="chain" id="PRO_5012548170" evidence="11">
    <location>
        <begin position="28"/>
        <end position="657"/>
    </location>
</feature>
<comment type="caution">
    <text evidence="13">The sequence shown here is derived from an EMBL/GenBank/DDBJ whole genome shotgun (WGS) entry which is preliminary data.</text>
</comment>
<feature type="signal peptide" evidence="11">
    <location>
        <begin position="1"/>
        <end position="27"/>
    </location>
</feature>
<dbReference type="GO" id="GO:0045493">
    <property type="term" value="P:xylan catabolic process"/>
    <property type="evidence" value="ECO:0007669"/>
    <property type="project" value="UniProtKB-KW"/>
</dbReference>
<dbReference type="EMBL" id="LSRX01000576">
    <property type="protein sequence ID" value="OLP93552.1"/>
    <property type="molecule type" value="Genomic_DNA"/>
</dbReference>
<dbReference type="InterPro" id="IPR001212">
    <property type="entry name" value="Somatomedin_B_dom"/>
</dbReference>
<keyword evidence="10" id="KW-0472">Membrane</keyword>
<evidence type="ECO:0000256" key="1">
    <source>
        <dbReference type="ARBA" id="ARBA00004613"/>
    </source>
</evidence>
<evidence type="ECO:0000256" key="2">
    <source>
        <dbReference type="ARBA" id="ARBA00022525"/>
    </source>
</evidence>
<feature type="compositionally biased region" description="Low complexity" evidence="9">
    <location>
        <begin position="88"/>
        <end position="111"/>
    </location>
</feature>
<dbReference type="PANTHER" id="PTHR38050:SF2">
    <property type="entry name" value="FERULOYL ESTERASE C-RELATED"/>
    <property type="match status" value="1"/>
</dbReference>
<keyword evidence="3" id="KW-0858">Xylan degradation</keyword>
<evidence type="ECO:0000256" key="5">
    <source>
        <dbReference type="ARBA" id="ARBA00022801"/>
    </source>
</evidence>
<dbReference type="Proteomes" id="UP000186817">
    <property type="component" value="Unassembled WGS sequence"/>
</dbReference>
<dbReference type="PANTHER" id="PTHR38050">
    <property type="match status" value="1"/>
</dbReference>
<dbReference type="SUPFAM" id="SSF90188">
    <property type="entry name" value="Somatomedin B domain"/>
    <property type="match status" value="1"/>
</dbReference>
<organism evidence="13 14">
    <name type="scientific">Symbiodinium microadriaticum</name>
    <name type="common">Dinoflagellate</name>
    <name type="synonym">Zooxanthella microadriatica</name>
    <dbReference type="NCBI Taxonomy" id="2951"/>
    <lineage>
        <taxon>Eukaryota</taxon>
        <taxon>Sar</taxon>
        <taxon>Alveolata</taxon>
        <taxon>Dinophyceae</taxon>
        <taxon>Suessiales</taxon>
        <taxon>Symbiodiniaceae</taxon>
        <taxon>Symbiodinium</taxon>
    </lineage>
</organism>
<keyword evidence="4 11" id="KW-0732">Signal</keyword>
<proteinExistence type="predicted"/>
<evidence type="ECO:0000256" key="6">
    <source>
        <dbReference type="ARBA" id="ARBA00023157"/>
    </source>
</evidence>
<protein>
    <submittedName>
        <fullName evidence="13">Feruloyl esterase B</fullName>
    </submittedName>
</protein>
<feature type="region of interest" description="Disordered" evidence="9">
    <location>
        <begin position="162"/>
        <end position="186"/>
    </location>
</feature>
<feature type="domain" description="SMB" evidence="12">
    <location>
        <begin position="29"/>
        <end position="71"/>
    </location>
</feature>
<feature type="transmembrane region" description="Helical" evidence="10">
    <location>
        <begin position="603"/>
        <end position="622"/>
    </location>
</feature>
<evidence type="ECO:0000259" key="12">
    <source>
        <dbReference type="PROSITE" id="PS50958"/>
    </source>
</evidence>
<dbReference type="GO" id="GO:0030600">
    <property type="term" value="F:feruloyl esterase activity"/>
    <property type="evidence" value="ECO:0007669"/>
    <property type="project" value="InterPro"/>
</dbReference>
<gene>
    <name evidence="13" type="primary">ESTA</name>
    <name evidence="13" type="ORF">AK812_SmicGene24542</name>
</gene>
<evidence type="ECO:0000256" key="8">
    <source>
        <dbReference type="ARBA" id="ARBA00023326"/>
    </source>
</evidence>
<evidence type="ECO:0000256" key="10">
    <source>
        <dbReference type="SAM" id="Phobius"/>
    </source>
</evidence>
<comment type="subcellular location">
    <subcellularLocation>
        <location evidence="1">Secreted</location>
    </subcellularLocation>
</comment>
<dbReference type="OrthoDB" id="443914at2759"/>